<dbReference type="RefSeq" id="WP_153863653.1">
    <property type="nucleotide sequence ID" value="NZ_WJQS01000006.1"/>
</dbReference>
<sequence length="357" mass="40399">MSLLTIIRELWRFVKDYILRIILGAVLVAILAMGGRYFLSTLTEEETQVAYEYLTEVYNQTPASLEMIVTMEDGSIYTNSHIFDEYFSNPTIIKQVEEKTGIEFSQWREAEKELGLYKTGGFRGGLASIRDSSSNIFTIRFLVGRSAEENLAIAQAYADILRGGELAFLGNNSISIITEPTLDELLPLEIYESLATPETLNPFKSPGAPSYVIYGVAGFIVGGILTLILIFLFRLAKKKITYGFDYAWSVDNYHLLYNHQKENHANALREFLRVPVMENRVIVSQTNTEAVMQPVLVDADFEGLLIVSALQELSEITVKPEEIVLLIHSNHTDKVWYQEQAILAELYHVPVKIIHMI</sequence>
<feature type="transmembrane region" description="Helical" evidence="1">
    <location>
        <begin position="21"/>
        <end position="39"/>
    </location>
</feature>
<evidence type="ECO:0000313" key="3">
    <source>
        <dbReference type="Proteomes" id="UP000430975"/>
    </source>
</evidence>
<gene>
    <name evidence="2" type="ORF">GIY09_07855</name>
</gene>
<organism evidence="2 3">
    <name type="scientific">Fundicoccus ignavus</name>
    <dbReference type="NCBI Taxonomy" id="2664442"/>
    <lineage>
        <taxon>Bacteria</taxon>
        <taxon>Bacillati</taxon>
        <taxon>Bacillota</taxon>
        <taxon>Bacilli</taxon>
        <taxon>Lactobacillales</taxon>
        <taxon>Aerococcaceae</taxon>
        <taxon>Fundicoccus</taxon>
    </lineage>
</organism>
<name>A0A6I2GMP7_9LACT</name>
<keyword evidence="1" id="KW-1133">Transmembrane helix</keyword>
<feature type="transmembrane region" description="Helical" evidence="1">
    <location>
        <begin position="211"/>
        <end position="233"/>
    </location>
</feature>
<keyword evidence="1" id="KW-0472">Membrane</keyword>
<keyword evidence="3" id="KW-1185">Reference proteome</keyword>
<comment type="caution">
    <text evidence="2">The sequence shown here is derived from an EMBL/GenBank/DDBJ whole genome shotgun (WGS) entry which is preliminary data.</text>
</comment>
<reference evidence="2 3" key="1">
    <citation type="submission" date="2019-11" db="EMBL/GenBank/DDBJ databases">
        <title>Characterisation of Fundicoccus ignavus gen. nov. sp. nov., a novel genus of the family Aerococcaceae isolated from bulk tank milk.</title>
        <authorList>
            <person name="Siebert A."/>
            <person name="Huptas C."/>
            <person name="Wenning M."/>
            <person name="Scherer S."/>
            <person name="Doll E.V."/>
        </authorList>
    </citation>
    <scope>NUCLEOTIDE SEQUENCE [LARGE SCALE GENOMIC DNA]</scope>
    <source>
        <strain evidence="2 3">WS4759</strain>
    </source>
</reference>
<dbReference type="Proteomes" id="UP000430975">
    <property type="component" value="Unassembled WGS sequence"/>
</dbReference>
<dbReference type="AlphaFoldDB" id="A0A6I2GMP7"/>
<keyword evidence="1" id="KW-0812">Transmembrane</keyword>
<dbReference type="EMBL" id="WJQS01000006">
    <property type="protein sequence ID" value="MRI85778.1"/>
    <property type="molecule type" value="Genomic_DNA"/>
</dbReference>
<protein>
    <submittedName>
        <fullName evidence="2">Uncharacterized protein</fullName>
    </submittedName>
</protein>
<accession>A0A6I2GMP7</accession>
<proteinExistence type="predicted"/>
<evidence type="ECO:0000256" key="1">
    <source>
        <dbReference type="SAM" id="Phobius"/>
    </source>
</evidence>
<evidence type="ECO:0000313" key="2">
    <source>
        <dbReference type="EMBL" id="MRI85778.1"/>
    </source>
</evidence>